<dbReference type="PANTHER" id="PTHR30417:SF4">
    <property type="entry name" value="1,6-ANHYDRO-N-ACETYLMURAMYL-L-ALANINE AMIDASE AMPD"/>
    <property type="match status" value="1"/>
</dbReference>
<gene>
    <name evidence="14" type="ORF">DKW60_01875</name>
</gene>
<evidence type="ECO:0000256" key="5">
    <source>
        <dbReference type="ARBA" id="ARBA00011901"/>
    </source>
</evidence>
<evidence type="ECO:0000256" key="8">
    <source>
        <dbReference type="ARBA" id="ARBA00022801"/>
    </source>
</evidence>
<reference evidence="14 15" key="1">
    <citation type="submission" date="2018-05" db="EMBL/GenBank/DDBJ databases">
        <title>Leucothrix arctica sp. nov., isolated from Arctic seawater.</title>
        <authorList>
            <person name="Choi A."/>
            <person name="Baek K."/>
        </authorList>
    </citation>
    <scope>NUCLEOTIDE SEQUENCE [LARGE SCALE GENOMIC DNA]</scope>
    <source>
        <strain evidence="14 15">JCM 18388</strain>
    </source>
</reference>
<keyword evidence="10" id="KW-0961">Cell wall biogenesis/degradation</keyword>
<keyword evidence="7" id="KW-0479">Metal-binding</keyword>
<dbReference type="GO" id="GO:0008745">
    <property type="term" value="F:N-acetylmuramoyl-L-alanine amidase activity"/>
    <property type="evidence" value="ECO:0007669"/>
    <property type="project" value="UniProtKB-EC"/>
</dbReference>
<dbReference type="RefSeq" id="WP_109835973.1">
    <property type="nucleotide sequence ID" value="NZ_QGKM01000004.1"/>
</dbReference>
<evidence type="ECO:0000256" key="7">
    <source>
        <dbReference type="ARBA" id="ARBA00022723"/>
    </source>
</evidence>
<organism evidence="14 15">
    <name type="scientific">Leucothrix pacifica</name>
    <dbReference type="NCBI Taxonomy" id="1247513"/>
    <lineage>
        <taxon>Bacteria</taxon>
        <taxon>Pseudomonadati</taxon>
        <taxon>Pseudomonadota</taxon>
        <taxon>Gammaproteobacteria</taxon>
        <taxon>Thiotrichales</taxon>
        <taxon>Thiotrichaceae</taxon>
        <taxon>Leucothrix</taxon>
    </lineage>
</organism>
<dbReference type="GO" id="GO:0009254">
    <property type="term" value="P:peptidoglycan turnover"/>
    <property type="evidence" value="ECO:0007669"/>
    <property type="project" value="TreeGrafter"/>
</dbReference>
<keyword evidence="8" id="KW-0378">Hydrolase</keyword>
<dbReference type="EC" id="3.5.1.28" evidence="5"/>
<evidence type="ECO:0000313" key="14">
    <source>
        <dbReference type="EMBL" id="PWR00328.1"/>
    </source>
</evidence>
<dbReference type="GO" id="GO:0009253">
    <property type="term" value="P:peptidoglycan catabolic process"/>
    <property type="evidence" value="ECO:0007669"/>
    <property type="project" value="InterPro"/>
</dbReference>
<feature type="domain" description="N-acetylmuramoyl-L-alanine amidase" evidence="13">
    <location>
        <begin position="18"/>
        <end position="169"/>
    </location>
</feature>
<evidence type="ECO:0000256" key="11">
    <source>
        <dbReference type="ARBA" id="ARBA00039257"/>
    </source>
</evidence>
<dbReference type="AlphaFoldDB" id="A0A317CQ53"/>
<comment type="caution">
    <text evidence="14">The sequence shown here is derived from an EMBL/GenBank/DDBJ whole genome shotgun (WGS) entry which is preliminary data.</text>
</comment>
<dbReference type="SUPFAM" id="SSF55846">
    <property type="entry name" value="N-acetylmuramoyl-L-alanine amidase-like"/>
    <property type="match status" value="1"/>
</dbReference>
<dbReference type="Pfam" id="PF01510">
    <property type="entry name" value="Amidase_2"/>
    <property type="match status" value="1"/>
</dbReference>
<evidence type="ECO:0000256" key="6">
    <source>
        <dbReference type="ARBA" id="ARBA00022490"/>
    </source>
</evidence>
<dbReference type="EMBL" id="QGKM01000004">
    <property type="protein sequence ID" value="PWR00328.1"/>
    <property type="molecule type" value="Genomic_DNA"/>
</dbReference>
<evidence type="ECO:0000256" key="3">
    <source>
        <dbReference type="ARBA" id="ARBA00004496"/>
    </source>
</evidence>
<keyword evidence="9" id="KW-0862">Zinc</keyword>
<comment type="cofactor">
    <cofactor evidence="2">
        <name>Zn(2+)</name>
        <dbReference type="ChEBI" id="CHEBI:29105"/>
    </cofactor>
</comment>
<proteinExistence type="inferred from homology"/>
<evidence type="ECO:0000256" key="1">
    <source>
        <dbReference type="ARBA" id="ARBA00001561"/>
    </source>
</evidence>
<comment type="subcellular location">
    <subcellularLocation>
        <location evidence="3">Cytoplasm</location>
    </subcellularLocation>
</comment>
<dbReference type="InterPro" id="IPR002502">
    <property type="entry name" value="Amidase_domain"/>
</dbReference>
<evidence type="ECO:0000313" key="15">
    <source>
        <dbReference type="Proteomes" id="UP000245539"/>
    </source>
</evidence>
<evidence type="ECO:0000256" key="9">
    <source>
        <dbReference type="ARBA" id="ARBA00022833"/>
    </source>
</evidence>
<evidence type="ECO:0000256" key="4">
    <source>
        <dbReference type="ARBA" id="ARBA00007553"/>
    </source>
</evidence>
<keyword evidence="15" id="KW-1185">Reference proteome</keyword>
<dbReference type="CDD" id="cd06583">
    <property type="entry name" value="PGRP"/>
    <property type="match status" value="1"/>
</dbReference>
<evidence type="ECO:0000259" key="13">
    <source>
        <dbReference type="SMART" id="SM00644"/>
    </source>
</evidence>
<dbReference type="GO" id="GO:0005737">
    <property type="term" value="C:cytoplasm"/>
    <property type="evidence" value="ECO:0007669"/>
    <property type="project" value="UniProtKB-SubCell"/>
</dbReference>
<evidence type="ECO:0000256" key="2">
    <source>
        <dbReference type="ARBA" id="ARBA00001947"/>
    </source>
</evidence>
<name>A0A317CQ53_9GAMM</name>
<comment type="similarity">
    <text evidence="4">Belongs to the N-acetylmuramoyl-L-alanine amidase 2 family.</text>
</comment>
<dbReference type="GO" id="GO:0071555">
    <property type="term" value="P:cell wall organization"/>
    <property type="evidence" value="ECO:0007669"/>
    <property type="project" value="UniProtKB-KW"/>
</dbReference>
<sequence>MDISKRTGLAECARYIPSPNHDDRPDPEDLSLIVIHNISLPPQQFGGEFITQLFTNCLCESDHPFFAEISHLRVSSHVLIRRDGEIIQYVPFHKRAWHAGLSNFQGREVCNDYSVGIELEGTDFEPFCDVQYEVLANLIKGLQRDYSSLRHAPITGHEHIAPGRKTDPGPFFDWSRLGEALGIELPANAVATTESC</sequence>
<accession>A0A317CQ53</accession>
<dbReference type="Gene3D" id="3.40.80.10">
    <property type="entry name" value="Peptidoglycan recognition protein-like"/>
    <property type="match status" value="1"/>
</dbReference>
<dbReference type="PANTHER" id="PTHR30417">
    <property type="entry name" value="N-ACETYLMURAMOYL-L-ALANINE AMIDASE AMID"/>
    <property type="match status" value="1"/>
</dbReference>
<dbReference type="InterPro" id="IPR036505">
    <property type="entry name" value="Amidase/PGRP_sf"/>
</dbReference>
<evidence type="ECO:0000256" key="12">
    <source>
        <dbReference type="ARBA" id="ARBA00042615"/>
    </source>
</evidence>
<evidence type="ECO:0000256" key="10">
    <source>
        <dbReference type="ARBA" id="ARBA00023316"/>
    </source>
</evidence>
<dbReference type="Proteomes" id="UP000245539">
    <property type="component" value="Unassembled WGS sequence"/>
</dbReference>
<dbReference type="SMART" id="SM00644">
    <property type="entry name" value="Ami_2"/>
    <property type="match status" value="1"/>
</dbReference>
<dbReference type="InterPro" id="IPR051206">
    <property type="entry name" value="NAMLAA_amidase_2"/>
</dbReference>
<keyword evidence="6" id="KW-0963">Cytoplasm</keyword>
<dbReference type="GO" id="GO:0046872">
    <property type="term" value="F:metal ion binding"/>
    <property type="evidence" value="ECO:0007669"/>
    <property type="project" value="UniProtKB-KW"/>
</dbReference>
<dbReference type="NCBIfam" id="NF008758">
    <property type="entry name" value="PRK11789.1"/>
    <property type="match status" value="1"/>
</dbReference>
<protein>
    <recommendedName>
        <fullName evidence="11">1,6-anhydro-N-acetylmuramyl-L-alanine amidase AmpD</fullName>
        <ecNumber evidence="5">3.5.1.28</ecNumber>
    </recommendedName>
    <alternativeName>
        <fullName evidence="12">N-acetylmuramoyl-L-alanine amidase</fullName>
    </alternativeName>
</protein>
<comment type="catalytic activity">
    <reaction evidence="1">
        <text>Hydrolyzes the link between N-acetylmuramoyl residues and L-amino acid residues in certain cell-wall glycopeptides.</text>
        <dbReference type="EC" id="3.5.1.28"/>
    </reaction>
</comment>
<dbReference type="OrthoDB" id="9794842at2"/>